<keyword evidence="3" id="KW-1185">Reference proteome</keyword>
<evidence type="ECO:0000256" key="1">
    <source>
        <dbReference type="ARBA" id="ARBA00007378"/>
    </source>
</evidence>
<dbReference type="EMBL" id="CP059674">
    <property type="protein sequence ID" value="QMT98759.1"/>
    <property type="molecule type" value="Genomic_DNA"/>
</dbReference>
<dbReference type="InterPro" id="IPR015946">
    <property type="entry name" value="KH_dom-like_a/b"/>
</dbReference>
<dbReference type="PANTHER" id="PTHR33797">
    <property type="entry name" value="ORGANIC HYDROPEROXIDE RESISTANCE PROTEIN-LIKE"/>
    <property type="match status" value="1"/>
</dbReference>
<reference evidence="2 3" key="1">
    <citation type="journal article" date="2017" name="Int. J. Syst. Evol. Microbiol.">
        <title>Mycoplasma tullyi sp. nov., isolated from penguins of the genus Spheniscus.</title>
        <authorList>
            <person name="Yavari C.A."/>
            <person name="Ramirez A.S."/>
            <person name="Nicholas R.A.J."/>
            <person name="Radford A.D."/>
            <person name="Darby A.C."/>
            <person name="Bradbury J.M."/>
        </authorList>
    </citation>
    <scope>NUCLEOTIDE SEQUENCE [LARGE SCALE GENOMIC DNA]</scope>
    <source>
        <strain evidence="2 3">56A97T</strain>
    </source>
</reference>
<gene>
    <name evidence="2" type="ORF">H3143_01330</name>
</gene>
<dbReference type="Proteomes" id="UP000514704">
    <property type="component" value="Chromosome"/>
</dbReference>
<dbReference type="RefSeq" id="WP_182079032.1">
    <property type="nucleotide sequence ID" value="NZ_CP059674.1"/>
</dbReference>
<name>A0A7D7YII4_9MOLU</name>
<organism evidence="2 3">
    <name type="scientific">Mycoplasma tullyi</name>
    <dbReference type="NCBI Taxonomy" id="1612150"/>
    <lineage>
        <taxon>Bacteria</taxon>
        <taxon>Bacillati</taxon>
        <taxon>Mycoplasmatota</taxon>
        <taxon>Mollicutes</taxon>
        <taxon>Mycoplasmataceae</taxon>
        <taxon>Mycoplasma</taxon>
    </lineage>
</organism>
<protein>
    <submittedName>
        <fullName evidence="2">Ohr family peroxiredoxin</fullName>
    </submittedName>
</protein>
<accession>A0A7D7YII4</accession>
<dbReference type="Gene3D" id="2.20.25.10">
    <property type="match status" value="1"/>
</dbReference>
<evidence type="ECO:0000313" key="2">
    <source>
        <dbReference type="EMBL" id="QMT98759.1"/>
    </source>
</evidence>
<proteinExistence type="inferred from homology"/>
<evidence type="ECO:0000313" key="3">
    <source>
        <dbReference type="Proteomes" id="UP000514704"/>
    </source>
</evidence>
<dbReference type="InterPro" id="IPR019953">
    <property type="entry name" value="OHR"/>
</dbReference>
<dbReference type="PANTHER" id="PTHR33797:SF2">
    <property type="entry name" value="ORGANIC HYDROPEROXIDE RESISTANCE PROTEIN-LIKE"/>
    <property type="match status" value="1"/>
</dbReference>
<sequence>MFKKVYETSALAKAGREGQVQTSDGQLSLNLGFPKTMGGAHGDRLNPEQLFAAGYASCYSQAVFAVSKKMGLDLKEAPIEVTVQLHAQEEPMAFELKAGISLTVDLPEDKAKELMKQSHETCPFSKLAKPSQIIWLRVNGMDVAH</sequence>
<dbReference type="NCBIfam" id="TIGR03561">
    <property type="entry name" value="organ_hyd_perox"/>
    <property type="match status" value="1"/>
</dbReference>
<dbReference type="SUPFAM" id="SSF82784">
    <property type="entry name" value="OsmC-like"/>
    <property type="match status" value="1"/>
</dbReference>
<dbReference type="InterPro" id="IPR003718">
    <property type="entry name" value="OsmC/Ohr_fam"/>
</dbReference>
<comment type="similarity">
    <text evidence="1">Belongs to the OsmC/Ohr family.</text>
</comment>
<dbReference type="KEGG" id="mtuy:H3143_01330"/>
<dbReference type="AlphaFoldDB" id="A0A7D7YII4"/>
<dbReference type="InterPro" id="IPR036102">
    <property type="entry name" value="OsmC/Ohrsf"/>
</dbReference>
<dbReference type="Pfam" id="PF02566">
    <property type="entry name" value="OsmC"/>
    <property type="match status" value="1"/>
</dbReference>
<dbReference type="Gene3D" id="3.30.300.20">
    <property type="match status" value="1"/>
</dbReference>
<dbReference type="GO" id="GO:0006979">
    <property type="term" value="P:response to oxidative stress"/>
    <property type="evidence" value="ECO:0007669"/>
    <property type="project" value="InterPro"/>
</dbReference>